<dbReference type="Proteomes" id="UP000887574">
    <property type="component" value="Unplaced"/>
</dbReference>
<accession>A0A915DKV2</accession>
<name>A0A915DKV2_9BILA</name>
<keyword evidence="3" id="KW-1185">Reference proteome</keyword>
<feature type="compositionally biased region" description="Low complexity" evidence="1">
    <location>
        <begin position="58"/>
        <end position="72"/>
    </location>
</feature>
<evidence type="ECO:0000256" key="2">
    <source>
        <dbReference type="SAM" id="SignalP"/>
    </source>
</evidence>
<evidence type="ECO:0000313" key="4">
    <source>
        <dbReference type="WBParaSite" id="jg21058"/>
    </source>
</evidence>
<proteinExistence type="predicted"/>
<evidence type="ECO:0000313" key="3">
    <source>
        <dbReference type="Proteomes" id="UP000887574"/>
    </source>
</evidence>
<dbReference type="WBParaSite" id="jg21058">
    <property type="protein sequence ID" value="jg21058"/>
    <property type="gene ID" value="jg21058"/>
</dbReference>
<reference evidence="4" key="1">
    <citation type="submission" date="2022-11" db="UniProtKB">
        <authorList>
            <consortium name="WormBaseParasite"/>
        </authorList>
    </citation>
    <scope>IDENTIFICATION</scope>
</reference>
<sequence length="82" mass="9138">MDSNGHKWFPLSCVLCKSIFLLFYDGRFELYSSSDEASDDEISEQGSIYEAIVEEESANSSQSQQSIASSQEFARGEVVKKA</sequence>
<protein>
    <submittedName>
        <fullName evidence="4">Uncharacterized protein</fullName>
    </submittedName>
</protein>
<keyword evidence="2" id="KW-0732">Signal</keyword>
<dbReference type="AlphaFoldDB" id="A0A915DKV2"/>
<evidence type="ECO:0000256" key="1">
    <source>
        <dbReference type="SAM" id="MobiDB-lite"/>
    </source>
</evidence>
<feature type="signal peptide" evidence="2">
    <location>
        <begin position="1"/>
        <end position="20"/>
    </location>
</feature>
<feature type="region of interest" description="Disordered" evidence="1">
    <location>
        <begin position="55"/>
        <end position="82"/>
    </location>
</feature>
<organism evidence="3 4">
    <name type="scientific">Ditylenchus dipsaci</name>
    <dbReference type="NCBI Taxonomy" id="166011"/>
    <lineage>
        <taxon>Eukaryota</taxon>
        <taxon>Metazoa</taxon>
        <taxon>Ecdysozoa</taxon>
        <taxon>Nematoda</taxon>
        <taxon>Chromadorea</taxon>
        <taxon>Rhabditida</taxon>
        <taxon>Tylenchina</taxon>
        <taxon>Tylenchomorpha</taxon>
        <taxon>Sphaerularioidea</taxon>
        <taxon>Anguinidae</taxon>
        <taxon>Anguininae</taxon>
        <taxon>Ditylenchus</taxon>
    </lineage>
</organism>
<feature type="chain" id="PRO_5038045793" evidence="2">
    <location>
        <begin position="21"/>
        <end position="82"/>
    </location>
</feature>